<evidence type="ECO:0000313" key="2">
    <source>
        <dbReference type="Proteomes" id="UP000005510"/>
    </source>
</evidence>
<name>B7B578_9BACT</name>
<dbReference type="AlphaFoldDB" id="B7B578"/>
<dbReference type="HOGENOM" id="CLU_3273972_0_0_10"/>
<organism evidence="1 2">
    <name type="scientific">Parabacteroides johnsonii DSM 18315</name>
    <dbReference type="NCBI Taxonomy" id="537006"/>
    <lineage>
        <taxon>Bacteria</taxon>
        <taxon>Pseudomonadati</taxon>
        <taxon>Bacteroidota</taxon>
        <taxon>Bacteroidia</taxon>
        <taxon>Bacteroidales</taxon>
        <taxon>Tannerellaceae</taxon>
        <taxon>Parabacteroides</taxon>
    </lineage>
</organism>
<dbReference type="STRING" id="537006.PRABACTJOHN_00171"/>
<protein>
    <submittedName>
        <fullName evidence="1">Uncharacterized protein</fullName>
    </submittedName>
</protein>
<evidence type="ECO:0000313" key="1">
    <source>
        <dbReference type="EMBL" id="EEC98418.1"/>
    </source>
</evidence>
<sequence>MGWSASTKESMLDRYVKSRPKDVELSDDDILSELNAVRYSK</sequence>
<accession>B7B578</accession>
<dbReference type="EMBL" id="ABYH01000023">
    <property type="protein sequence ID" value="EEC98418.1"/>
    <property type="molecule type" value="Genomic_DNA"/>
</dbReference>
<reference evidence="1 2" key="2">
    <citation type="submission" date="2008-10" db="EMBL/GenBank/DDBJ databases">
        <authorList>
            <person name="Fulton L."/>
            <person name="Clifton S."/>
            <person name="Fulton B."/>
            <person name="Xu J."/>
            <person name="Minx P."/>
            <person name="Pepin K.H."/>
            <person name="Johnson M."/>
            <person name="Bhonagiri V."/>
            <person name="Nash W.E."/>
            <person name="Mardis E.R."/>
            <person name="Wilson R.K."/>
        </authorList>
    </citation>
    <scope>NUCLEOTIDE SEQUENCE [LARGE SCALE GENOMIC DNA]</scope>
    <source>
        <strain evidence="1 2">DSM 18315</strain>
    </source>
</reference>
<reference evidence="1 2" key="1">
    <citation type="submission" date="2008-10" db="EMBL/GenBank/DDBJ databases">
        <title>Draft genome sequence of Parabacteroides johnsonii (DSM 18315).</title>
        <authorList>
            <person name="Sudarsanam P."/>
            <person name="Ley R."/>
            <person name="Guruge J."/>
            <person name="Turnbaugh P.J."/>
            <person name="Mahowald M."/>
            <person name="Liep D."/>
            <person name="Gordon J."/>
        </authorList>
    </citation>
    <scope>NUCLEOTIDE SEQUENCE [LARGE SCALE GENOMIC DNA]</scope>
    <source>
        <strain evidence="1 2">DSM 18315</strain>
    </source>
</reference>
<proteinExistence type="predicted"/>
<dbReference type="Proteomes" id="UP000005510">
    <property type="component" value="Unassembled WGS sequence"/>
</dbReference>
<gene>
    <name evidence="1" type="ORF">PRABACTJOHN_00171</name>
</gene>
<comment type="caution">
    <text evidence="1">The sequence shown here is derived from an EMBL/GenBank/DDBJ whole genome shotgun (WGS) entry which is preliminary data.</text>
</comment>